<accession>A0A0N4YSA5</accession>
<evidence type="ECO:0000313" key="1">
    <source>
        <dbReference type="EMBL" id="VDL83864.1"/>
    </source>
</evidence>
<proteinExistence type="predicted"/>
<dbReference type="WBParaSite" id="NBR_0002012701-mRNA-1">
    <property type="protein sequence ID" value="NBR_0002012701-mRNA-1"/>
    <property type="gene ID" value="NBR_0002012701"/>
</dbReference>
<evidence type="ECO:0000313" key="3">
    <source>
        <dbReference type="WBParaSite" id="NBR_0002012701-mRNA-1"/>
    </source>
</evidence>
<reference evidence="1 2" key="2">
    <citation type="submission" date="2018-11" db="EMBL/GenBank/DDBJ databases">
        <authorList>
            <consortium name="Pathogen Informatics"/>
        </authorList>
    </citation>
    <scope>NUCLEOTIDE SEQUENCE [LARGE SCALE GENOMIC DNA]</scope>
</reference>
<dbReference type="AlphaFoldDB" id="A0A0N4YSA5"/>
<name>A0A0N4YSA5_NIPBR</name>
<evidence type="ECO:0000313" key="2">
    <source>
        <dbReference type="Proteomes" id="UP000271162"/>
    </source>
</evidence>
<keyword evidence="2" id="KW-1185">Reference proteome</keyword>
<reference evidence="3" key="1">
    <citation type="submission" date="2017-02" db="UniProtKB">
        <authorList>
            <consortium name="WormBaseParasite"/>
        </authorList>
    </citation>
    <scope>IDENTIFICATION</scope>
</reference>
<dbReference type="EMBL" id="UYSL01024823">
    <property type="protein sequence ID" value="VDL83864.1"/>
    <property type="molecule type" value="Genomic_DNA"/>
</dbReference>
<protein>
    <submittedName>
        <fullName evidence="3">FHA domain-containing protein</fullName>
    </submittedName>
</protein>
<dbReference type="Proteomes" id="UP000271162">
    <property type="component" value="Unassembled WGS sequence"/>
</dbReference>
<sequence length="121" mass="13596">MQTVPQNNTENIEQNEKTVTIMHAKNVFIGGYDRGIESDLRTAVSLSRSVHREGEYKIVNGEMLASPSTDPRLHTPESDRRRFGAVRFQQGDKVRLDLTCPFRSKKSEFICGPQDGKGTVS</sequence>
<organism evidence="3">
    <name type="scientific">Nippostrongylus brasiliensis</name>
    <name type="common">Rat hookworm</name>
    <dbReference type="NCBI Taxonomy" id="27835"/>
    <lineage>
        <taxon>Eukaryota</taxon>
        <taxon>Metazoa</taxon>
        <taxon>Ecdysozoa</taxon>
        <taxon>Nematoda</taxon>
        <taxon>Chromadorea</taxon>
        <taxon>Rhabditida</taxon>
        <taxon>Rhabditina</taxon>
        <taxon>Rhabditomorpha</taxon>
        <taxon>Strongyloidea</taxon>
        <taxon>Heligmosomidae</taxon>
        <taxon>Nippostrongylus</taxon>
    </lineage>
</organism>
<gene>
    <name evidence="1" type="ORF">NBR_LOCUS20128</name>
</gene>